<dbReference type="InterPro" id="IPR015500">
    <property type="entry name" value="Peptidase_S8_subtilisin-rel"/>
</dbReference>
<dbReference type="Pfam" id="PF05922">
    <property type="entry name" value="Inhibitor_I9"/>
    <property type="match status" value="1"/>
</dbReference>
<gene>
    <name evidence="10" type="ORF">GCM10010123_43320</name>
</gene>
<feature type="active site" description="Charge relay system" evidence="5">
    <location>
        <position position="217"/>
    </location>
</feature>
<name>A0A8J3FD16_9ACTN</name>
<dbReference type="Gene3D" id="3.30.70.80">
    <property type="entry name" value="Peptidase S8 propeptide/proteinase inhibitor I9"/>
    <property type="match status" value="1"/>
</dbReference>
<dbReference type="EMBL" id="BMQB01000012">
    <property type="protein sequence ID" value="GGK08791.1"/>
    <property type="molecule type" value="Genomic_DNA"/>
</dbReference>
<dbReference type="InterPro" id="IPR036852">
    <property type="entry name" value="Peptidase_S8/S53_dom_sf"/>
</dbReference>
<evidence type="ECO:0000256" key="5">
    <source>
        <dbReference type="PROSITE-ProRule" id="PRU01240"/>
    </source>
</evidence>
<reference evidence="10" key="1">
    <citation type="journal article" date="2014" name="Int. J. Syst. Evol. Microbiol.">
        <title>Complete genome sequence of Corynebacterium casei LMG S-19264T (=DSM 44701T), isolated from a smear-ripened cheese.</title>
        <authorList>
            <consortium name="US DOE Joint Genome Institute (JGI-PGF)"/>
            <person name="Walter F."/>
            <person name="Albersmeier A."/>
            <person name="Kalinowski J."/>
            <person name="Ruckert C."/>
        </authorList>
    </citation>
    <scope>NUCLEOTIDE SEQUENCE</scope>
    <source>
        <strain evidence="10">JCM 3090</strain>
    </source>
</reference>
<dbReference type="InterPro" id="IPR034193">
    <property type="entry name" value="PCSK9_ProteinaseK-like"/>
</dbReference>
<evidence type="ECO:0000256" key="1">
    <source>
        <dbReference type="ARBA" id="ARBA00011073"/>
    </source>
</evidence>
<feature type="domain" description="Peptidase S8/S53" evidence="8">
    <location>
        <begin position="176"/>
        <end position="406"/>
    </location>
</feature>
<proteinExistence type="inferred from homology"/>
<dbReference type="PRINTS" id="PR00723">
    <property type="entry name" value="SUBTILISIN"/>
</dbReference>
<dbReference type="FunFam" id="3.40.50.200:FF:000016">
    <property type="entry name" value="Proprotein convertase subtilisin/kexin type 9"/>
    <property type="match status" value="1"/>
</dbReference>
<dbReference type="Gene3D" id="3.40.50.200">
    <property type="entry name" value="Peptidase S8/S53 domain"/>
    <property type="match status" value="1"/>
</dbReference>
<evidence type="ECO:0000256" key="7">
    <source>
        <dbReference type="SAM" id="SignalP"/>
    </source>
</evidence>
<feature type="domain" description="Inhibitor I9" evidence="9">
    <location>
        <begin position="97"/>
        <end position="140"/>
    </location>
</feature>
<dbReference type="CDD" id="cd04077">
    <property type="entry name" value="Peptidases_S8_PCSK9_ProteinaseK_like"/>
    <property type="match status" value="1"/>
</dbReference>
<evidence type="ECO:0000313" key="11">
    <source>
        <dbReference type="Proteomes" id="UP000649739"/>
    </source>
</evidence>
<feature type="region of interest" description="Disordered" evidence="6">
    <location>
        <begin position="422"/>
        <end position="465"/>
    </location>
</feature>
<dbReference type="RefSeq" id="WP_189172042.1">
    <property type="nucleotide sequence ID" value="NZ_BMQB01000012.1"/>
</dbReference>
<protein>
    <submittedName>
        <fullName evidence="10">Uncharacterized protein</fullName>
    </submittedName>
</protein>
<evidence type="ECO:0000256" key="3">
    <source>
        <dbReference type="ARBA" id="ARBA00022801"/>
    </source>
</evidence>
<feature type="signal peptide" evidence="7">
    <location>
        <begin position="1"/>
        <end position="25"/>
    </location>
</feature>
<dbReference type="SUPFAM" id="SSF54897">
    <property type="entry name" value="Protease propeptides/inhibitors"/>
    <property type="match status" value="1"/>
</dbReference>
<dbReference type="InterPro" id="IPR000209">
    <property type="entry name" value="Peptidase_S8/S53_dom"/>
</dbReference>
<keyword evidence="3 5" id="KW-0378">Hydrolase</keyword>
<organism evidence="10 11">
    <name type="scientific">Pilimelia anulata</name>
    <dbReference type="NCBI Taxonomy" id="53371"/>
    <lineage>
        <taxon>Bacteria</taxon>
        <taxon>Bacillati</taxon>
        <taxon>Actinomycetota</taxon>
        <taxon>Actinomycetes</taxon>
        <taxon>Micromonosporales</taxon>
        <taxon>Micromonosporaceae</taxon>
        <taxon>Pilimelia</taxon>
    </lineage>
</organism>
<dbReference type="PANTHER" id="PTHR43806:SF11">
    <property type="entry name" value="CEREVISIN-RELATED"/>
    <property type="match status" value="1"/>
</dbReference>
<keyword evidence="7" id="KW-0732">Signal</keyword>
<dbReference type="InterPro" id="IPR037045">
    <property type="entry name" value="S8pro/Inhibitor_I9_sf"/>
</dbReference>
<dbReference type="PROSITE" id="PS51892">
    <property type="entry name" value="SUBTILASE"/>
    <property type="match status" value="1"/>
</dbReference>
<dbReference type="GO" id="GO:0006508">
    <property type="term" value="P:proteolysis"/>
    <property type="evidence" value="ECO:0007669"/>
    <property type="project" value="UniProtKB-KW"/>
</dbReference>
<evidence type="ECO:0000259" key="8">
    <source>
        <dbReference type="Pfam" id="PF00082"/>
    </source>
</evidence>
<evidence type="ECO:0000313" key="10">
    <source>
        <dbReference type="EMBL" id="GGK08791.1"/>
    </source>
</evidence>
<dbReference type="PROSITE" id="PS00137">
    <property type="entry name" value="SUBTILASE_HIS"/>
    <property type="match status" value="1"/>
</dbReference>
<evidence type="ECO:0000256" key="4">
    <source>
        <dbReference type="ARBA" id="ARBA00022825"/>
    </source>
</evidence>
<feature type="active site" description="Charge relay system" evidence="5">
    <location>
        <position position="184"/>
    </location>
</feature>
<dbReference type="GO" id="GO:0004252">
    <property type="term" value="F:serine-type endopeptidase activity"/>
    <property type="evidence" value="ECO:0007669"/>
    <property type="project" value="UniProtKB-UniRule"/>
</dbReference>
<feature type="active site" description="Charge relay system" evidence="5">
    <location>
        <position position="372"/>
    </location>
</feature>
<keyword evidence="11" id="KW-1185">Reference proteome</keyword>
<dbReference type="PANTHER" id="PTHR43806">
    <property type="entry name" value="PEPTIDASE S8"/>
    <property type="match status" value="1"/>
</dbReference>
<dbReference type="InterPro" id="IPR050131">
    <property type="entry name" value="Peptidase_S8_subtilisin-like"/>
</dbReference>
<dbReference type="GO" id="GO:0005615">
    <property type="term" value="C:extracellular space"/>
    <property type="evidence" value="ECO:0007669"/>
    <property type="project" value="TreeGrafter"/>
</dbReference>
<dbReference type="AlphaFoldDB" id="A0A8J3FD16"/>
<keyword evidence="2 5" id="KW-0645">Protease</keyword>
<comment type="caution">
    <text evidence="10">The sequence shown here is derived from an EMBL/GenBank/DDBJ whole genome shotgun (WGS) entry which is preliminary data.</text>
</comment>
<dbReference type="InterPro" id="IPR010259">
    <property type="entry name" value="S8pro/Inhibitor_I9"/>
</dbReference>
<dbReference type="InterPro" id="IPR022398">
    <property type="entry name" value="Peptidase_S8_His-AS"/>
</dbReference>
<dbReference type="Pfam" id="PF00082">
    <property type="entry name" value="Peptidase_S8"/>
    <property type="match status" value="1"/>
</dbReference>
<dbReference type="InterPro" id="IPR023828">
    <property type="entry name" value="Peptidase_S8_Ser-AS"/>
</dbReference>
<feature type="compositionally biased region" description="Low complexity" evidence="6">
    <location>
        <begin position="424"/>
        <end position="441"/>
    </location>
</feature>
<evidence type="ECO:0000256" key="2">
    <source>
        <dbReference type="ARBA" id="ARBA00022670"/>
    </source>
</evidence>
<dbReference type="PROSITE" id="PS00138">
    <property type="entry name" value="SUBTILASE_SER"/>
    <property type="match status" value="1"/>
</dbReference>
<evidence type="ECO:0000256" key="6">
    <source>
        <dbReference type="SAM" id="MobiDB-lite"/>
    </source>
</evidence>
<feature type="chain" id="PRO_5035314676" evidence="7">
    <location>
        <begin position="26"/>
        <end position="465"/>
    </location>
</feature>
<comment type="similarity">
    <text evidence="1 5">Belongs to the peptidase S8 family.</text>
</comment>
<dbReference type="Proteomes" id="UP000649739">
    <property type="component" value="Unassembled WGS sequence"/>
</dbReference>
<accession>A0A8J3FD16</accession>
<dbReference type="SUPFAM" id="SSF52743">
    <property type="entry name" value="Subtilisin-like"/>
    <property type="match status" value="1"/>
</dbReference>
<evidence type="ECO:0000259" key="9">
    <source>
        <dbReference type="Pfam" id="PF05922"/>
    </source>
</evidence>
<keyword evidence="4 5" id="KW-0720">Serine protease</keyword>
<reference evidence="10" key="2">
    <citation type="submission" date="2020-09" db="EMBL/GenBank/DDBJ databases">
        <authorList>
            <person name="Sun Q."/>
            <person name="Ohkuma M."/>
        </authorList>
    </citation>
    <scope>NUCLEOTIDE SEQUENCE</scope>
    <source>
        <strain evidence="10">JCM 3090</strain>
    </source>
</reference>
<sequence>MHPVIRLSAAVLGSTLLLPPAAGFAAEPAAGPRWPDPGVALPAAGGGTVAGEESAGAGRFFPGGPDAAPGRYLVGLAGSRVAAAAVPAVAADLTARYGGRVAHTYRRALHGFLALADARTARRLAADPAVAYVAADEWVHPTGRAGGPPGARSWGQDRIDQRTLPLDGSYTPGPAAGVTVYVLDSGARATHVELAGRIAAGIDVVDNDMQPQDCNGHGTFVAGVITGATVGVTRDATVTAVRTLNCGGGGLWANVARAIDWMIGQHPDGAPAVANMSMASPRNPAGDEPVRKGIADGITFVVAAGNDNGKDACTVSPAGVREAITVAATSRDDKRWAGSNAGGCVDLFAPGNGIAGPWHKTDDRMTGGTGTSFAAPHAAAAAALLLHREPALTPRQVEQRLVGAATGDTVGDPKGSPGRLLYVAPPARGPAPTRARPAAARNPPPGGAAGGRQVVSRSGGPRTRR</sequence>